<comment type="caution">
    <text evidence="2">The sequence shown here is derived from an EMBL/GenBank/DDBJ whole genome shotgun (WGS) entry which is preliminary data.</text>
</comment>
<sequence>MAPKSTSEGADTTAEVMKKKHGFRVGPENLPDGPWRRKVDKKKRELIHNAKIKKQYAKIKQQELNAAEPKARPSHSNDEDAERGGDDGAASARGDDAKGEVVEEGEQIHPARQLMLKDESMAQAGAEPDKTTGPSDGQRRRTRRPGYYDKQLKKAAERREEAEKRRKEFERRMEERAQKQAERERFKKAMAKTRDKDGKKKLGRESSLLLEKVKKLVGQK</sequence>
<evidence type="ECO:0000313" key="3">
    <source>
        <dbReference type="Proteomes" id="UP001642720"/>
    </source>
</evidence>
<dbReference type="PANTHER" id="PTHR41805">
    <property type="entry name" value="EXPRESSED PROTEIN"/>
    <property type="match status" value="1"/>
</dbReference>
<organism evidence="2 3">
    <name type="scientific">Trichoderma ghanense</name>
    <dbReference type="NCBI Taxonomy" id="65468"/>
    <lineage>
        <taxon>Eukaryota</taxon>
        <taxon>Fungi</taxon>
        <taxon>Dikarya</taxon>
        <taxon>Ascomycota</taxon>
        <taxon>Pezizomycotina</taxon>
        <taxon>Sordariomycetes</taxon>
        <taxon>Hypocreomycetidae</taxon>
        <taxon>Hypocreales</taxon>
        <taxon>Hypocreaceae</taxon>
        <taxon>Trichoderma</taxon>
    </lineage>
</organism>
<reference evidence="2 3" key="1">
    <citation type="submission" date="2018-01" db="EMBL/GenBank/DDBJ databases">
        <title>Genome characterization of the sugarcane-associated fungus Trichoderma ghanense CCMA-1212 and their application in lignocelulose bioconversion.</title>
        <authorList>
            <person name="Steindorff A.S."/>
            <person name="Mendes T.D."/>
            <person name="Vilela E.S.D."/>
            <person name="Rodrigues D.S."/>
            <person name="Formighieri E.F."/>
            <person name="Melo I.S."/>
            <person name="Favaro L.C.L."/>
        </authorList>
    </citation>
    <scope>NUCLEOTIDE SEQUENCE [LARGE SCALE GENOMIC DNA]</scope>
    <source>
        <strain evidence="2 3">CCMA-1212</strain>
    </source>
</reference>
<evidence type="ECO:0008006" key="4">
    <source>
        <dbReference type="Google" id="ProtNLM"/>
    </source>
</evidence>
<name>A0ABY2H552_9HYPO</name>
<keyword evidence="3" id="KW-1185">Reference proteome</keyword>
<feature type="compositionally biased region" description="Basic and acidic residues" evidence="1">
    <location>
        <begin position="69"/>
        <end position="86"/>
    </location>
</feature>
<dbReference type="RefSeq" id="XP_073559402.1">
    <property type="nucleotide sequence ID" value="XM_073701718.1"/>
</dbReference>
<evidence type="ECO:0000313" key="2">
    <source>
        <dbReference type="EMBL" id="TFB03201.1"/>
    </source>
</evidence>
<protein>
    <recommendedName>
        <fullName evidence="4">rRNA-processing protein FYV7</fullName>
    </recommendedName>
</protein>
<feature type="region of interest" description="Disordered" evidence="1">
    <location>
        <begin position="1"/>
        <end position="206"/>
    </location>
</feature>
<feature type="compositionally biased region" description="Polar residues" evidence="1">
    <location>
        <begin position="1"/>
        <end position="10"/>
    </location>
</feature>
<evidence type="ECO:0000256" key="1">
    <source>
        <dbReference type="SAM" id="MobiDB-lite"/>
    </source>
</evidence>
<dbReference type="Proteomes" id="UP001642720">
    <property type="component" value="Unassembled WGS sequence"/>
</dbReference>
<feature type="compositionally biased region" description="Basic and acidic residues" evidence="1">
    <location>
        <begin position="146"/>
        <end position="204"/>
    </location>
</feature>
<feature type="compositionally biased region" description="Basic and acidic residues" evidence="1">
    <location>
        <begin position="93"/>
        <end position="120"/>
    </location>
</feature>
<dbReference type="GeneID" id="300576168"/>
<feature type="compositionally biased region" description="Basic and acidic residues" evidence="1">
    <location>
        <begin position="34"/>
        <end position="48"/>
    </location>
</feature>
<gene>
    <name evidence="2" type="ORF">CCMA1212_004413</name>
</gene>
<dbReference type="PANTHER" id="PTHR41805:SF1">
    <property type="entry name" value="RRNA-PROCESSING PROTEIN FYV7"/>
    <property type="match status" value="1"/>
</dbReference>
<accession>A0ABY2H552</accession>
<proteinExistence type="predicted"/>
<dbReference type="EMBL" id="PPTA01000005">
    <property type="protein sequence ID" value="TFB03201.1"/>
    <property type="molecule type" value="Genomic_DNA"/>
</dbReference>